<dbReference type="Gene3D" id="3.40.1410.10">
    <property type="entry name" value="Chorismate lyase-like"/>
    <property type="match status" value="1"/>
</dbReference>
<dbReference type="KEGG" id="mcau:MIT9_P1998"/>
<dbReference type="EC" id="4.1.3.40" evidence="4"/>
<organism evidence="5 6">
    <name type="scientific">Methylomarinovum caldicuralii</name>
    <dbReference type="NCBI Taxonomy" id="438856"/>
    <lineage>
        <taxon>Bacteria</taxon>
        <taxon>Pseudomonadati</taxon>
        <taxon>Pseudomonadota</taxon>
        <taxon>Gammaproteobacteria</taxon>
        <taxon>Methylococcales</taxon>
        <taxon>Methylothermaceae</taxon>
        <taxon>Methylomarinovum</taxon>
    </lineage>
</organism>
<dbReference type="RefSeq" id="WP_317704815.1">
    <property type="nucleotide sequence ID" value="NZ_AP024714.1"/>
</dbReference>
<dbReference type="InterPro" id="IPR028978">
    <property type="entry name" value="Chorismate_lyase_/UTRA_dom_sf"/>
</dbReference>
<comment type="pathway">
    <text evidence="4">Cofactor biosynthesis; ubiquinone biosynthesis.</text>
</comment>
<reference evidence="6" key="1">
    <citation type="journal article" date="2024" name="Int. J. Syst. Evol. Microbiol.">
        <title>Methylomarinovum tepidoasis sp. nov., a moderately thermophilic methanotroph of the family Methylothermaceae isolated from a deep-sea hydrothermal field.</title>
        <authorList>
            <person name="Hirayama H."/>
            <person name="Takaki Y."/>
            <person name="Abe M."/>
            <person name="Miyazaki M."/>
            <person name="Uematsu K."/>
            <person name="Matsui Y."/>
            <person name="Takai K."/>
        </authorList>
    </citation>
    <scope>NUCLEOTIDE SEQUENCE [LARGE SCALE GENOMIC DNA]</scope>
    <source>
        <strain evidence="6">IT-9</strain>
    </source>
</reference>
<comment type="function">
    <text evidence="4">Removes the pyruvyl group from chorismate, with concomitant aromatization of the ring, to provide 4-hydroxybenzoate (4HB) for the ubiquinone pathway.</text>
</comment>
<sequence>MKPLAPSLLLANDPRWFVPRFRFAGRPPPQALSWLAETGSLTARLQSLTGTVEVRVLRQGLGWALASERRRLAYRPRLLWVREVVLEHRGMPLLAARTVAPPATLQGEGAGFARLGARPLGALLFTDPAVRRQGCEWTRLVSRNWRAPLPRPDWGRRTRYTIDGRPLLVAEFFLPPLFELEADHDRLA</sequence>
<keyword evidence="3 4" id="KW-0456">Lyase</keyword>
<dbReference type="HAMAP" id="MF_01632">
    <property type="entry name" value="UbiC"/>
    <property type="match status" value="1"/>
</dbReference>
<dbReference type="Proteomes" id="UP001321825">
    <property type="component" value="Chromosome"/>
</dbReference>
<comment type="similarity">
    <text evidence="4">Belongs to the UbiC family.</text>
</comment>
<keyword evidence="2 4" id="KW-0831">Ubiquinone biosynthesis</keyword>
<gene>
    <name evidence="4" type="primary">ubiC</name>
    <name evidence="5" type="ORF">MIT9_P1998</name>
</gene>
<proteinExistence type="inferred from homology"/>
<comment type="caution">
    <text evidence="4">Lacks conserved residue(s) required for the propagation of feature annotation.</text>
</comment>
<dbReference type="AlphaFoldDB" id="A0AAU9C217"/>
<name>A0AAU9C217_9GAMM</name>
<protein>
    <recommendedName>
        <fullName evidence="4">Probable chorismate pyruvate-lyase</fullName>
        <shortName evidence="4">CL</shortName>
        <shortName evidence="4">CPL</shortName>
        <ecNumber evidence="4">4.1.3.40</ecNumber>
    </recommendedName>
</protein>
<dbReference type="GO" id="GO:0006744">
    <property type="term" value="P:ubiquinone biosynthetic process"/>
    <property type="evidence" value="ECO:0007669"/>
    <property type="project" value="UniProtKB-UniRule"/>
</dbReference>
<evidence type="ECO:0000313" key="5">
    <source>
        <dbReference type="EMBL" id="BCX82412.1"/>
    </source>
</evidence>
<dbReference type="SUPFAM" id="SSF64288">
    <property type="entry name" value="Chorismate lyase-like"/>
    <property type="match status" value="1"/>
</dbReference>
<evidence type="ECO:0000256" key="4">
    <source>
        <dbReference type="HAMAP-Rule" id="MF_01632"/>
    </source>
</evidence>
<dbReference type="EMBL" id="AP024714">
    <property type="protein sequence ID" value="BCX82412.1"/>
    <property type="molecule type" value="Genomic_DNA"/>
</dbReference>
<comment type="catalytic activity">
    <reaction evidence="4">
        <text>chorismate = 4-hydroxybenzoate + pyruvate</text>
        <dbReference type="Rhea" id="RHEA:16505"/>
        <dbReference type="ChEBI" id="CHEBI:15361"/>
        <dbReference type="ChEBI" id="CHEBI:17879"/>
        <dbReference type="ChEBI" id="CHEBI:29748"/>
        <dbReference type="EC" id="4.1.3.40"/>
    </reaction>
</comment>
<feature type="binding site" evidence="4">
    <location>
        <position position="120"/>
    </location>
    <ligand>
        <name>substrate</name>
    </ligand>
</feature>
<feature type="binding site" evidence="4">
    <location>
        <position position="82"/>
    </location>
    <ligand>
        <name>substrate</name>
    </ligand>
</feature>
<dbReference type="GO" id="GO:0042866">
    <property type="term" value="P:pyruvate biosynthetic process"/>
    <property type="evidence" value="ECO:0007669"/>
    <property type="project" value="UniProtKB-UniRule"/>
</dbReference>
<evidence type="ECO:0000256" key="3">
    <source>
        <dbReference type="ARBA" id="ARBA00023239"/>
    </source>
</evidence>
<evidence type="ECO:0000256" key="2">
    <source>
        <dbReference type="ARBA" id="ARBA00022688"/>
    </source>
</evidence>
<comment type="subcellular location">
    <subcellularLocation>
        <location evidence="4">Cytoplasm</location>
    </subcellularLocation>
</comment>
<dbReference type="PANTHER" id="PTHR38683:SF1">
    <property type="entry name" value="CHORISMATE PYRUVATE-LYASE"/>
    <property type="match status" value="1"/>
</dbReference>
<feature type="binding site" evidence="4">
    <location>
        <position position="171"/>
    </location>
    <ligand>
        <name>substrate</name>
    </ligand>
</feature>
<accession>A0AAU9C217</accession>
<dbReference type="GO" id="GO:0008813">
    <property type="term" value="F:chorismate lyase activity"/>
    <property type="evidence" value="ECO:0007669"/>
    <property type="project" value="UniProtKB-UniRule"/>
</dbReference>
<dbReference type="GO" id="GO:0005829">
    <property type="term" value="C:cytosol"/>
    <property type="evidence" value="ECO:0007669"/>
    <property type="project" value="TreeGrafter"/>
</dbReference>
<dbReference type="Pfam" id="PF04345">
    <property type="entry name" value="Chor_lyase"/>
    <property type="match status" value="1"/>
</dbReference>
<dbReference type="InterPro" id="IPR007440">
    <property type="entry name" value="Chorismate--pyruvate_lyase"/>
</dbReference>
<keyword evidence="1 4" id="KW-0963">Cytoplasm</keyword>
<evidence type="ECO:0000313" key="6">
    <source>
        <dbReference type="Proteomes" id="UP001321825"/>
    </source>
</evidence>
<evidence type="ECO:0000256" key="1">
    <source>
        <dbReference type="ARBA" id="ARBA00022490"/>
    </source>
</evidence>
<keyword evidence="6" id="KW-1185">Reference proteome</keyword>
<dbReference type="PANTHER" id="PTHR38683">
    <property type="entry name" value="CHORISMATE PYRUVATE-LYASE"/>
    <property type="match status" value="1"/>
</dbReference>
<keyword evidence="4" id="KW-0670">Pyruvate</keyword>